<dbReference type="SUPFAM" id="SSF51126">
    <property type="entry name" value="Pectin lyase-like"/>
    <property type="match status" value="1"/>
</dbReference>
<sequence length="491" mass="52567">MRKTLLFILLGSALSYAQYTTPNNGQSFNLDELAQIENSGVSLIESGLYNLSQDLIIAANDTLLIDDALTWQINSDILVTIEGSFIASSTPNSPINITAQDAGFPNAGFRFEEGSVINLSNTIFEYGGGLRVLTEDFNMDYCEVKFQVAGASTAAAISFSRGNPTVTNSKFISNQLPAVASGANQQIGLTFTNNELYYNGLSNQNRPQINMSPSGSNASILIENNTIIGDRNATNVGGIAIGNFFGYDNNVVIKNNVISDNRFGITLLGSVTHGEIDGNTISDNNSQGNPNLGGSGINLNASGETISQSIYIKNNYISNNLWGITMQGNAYANLGDGTELSPGGNTFSENGFDGDVYALYNNTPNDIMAQGNCWIAGAESTEEEVAEVITDQSDIASLGLVDYSNFTCNLSTNEFVSSTKPKLYPNPAKDLIVLEVESSGSVEFYNSLGQLVFNTKLEAGKNDIKLNLSSGTYFLKINSKNSTSLEKLLVK</sequence>
<dbReference type="InterPro" id="IPR011050">
    <property type="entry name" value="Pectin_lyase_fold/virulence"/>
</dbReference>
<dbReference type="AlphaFoldDB" id="A0A9X4RW21"/>
<keyword evidence="5" id="KW-1185">Reference proteome</keyword>
<dbReference type="RefSeq" id="WP_304420866.1">
    <property type="nucleotide sequence ID" value="NZ_JANCMU010000004.1"/>
</dbReference>
<dbReference type="InterPro" id="IPR022441">
    <property type="entry name" value="Para_beta_helix_rpt-2"/>
</dbReference>
<evidence type="ECO:0000313" key="5">
    <source>
        <dbReference type="Proteomes" id="UP001152599"/>
    </source>
</evidence>
<dbReference type="InterPro" id="IPR006626">
    <property type="entry name" value="PbH1"/>
</dbReference>
<name>A0A9X4RW21_9FLAO</name>
<gene>
    <name evidence="4" type="ORF">NMK71_08590</name>
</gene>
<dbReference type="NCBIfam" id="TIGR04183">
    <property type="entry name" value="Por_Secre_tail"/>
    <property type="match status" value="1"/>
</dbReference>
<dbReference type="EMBL" id="JANCMU010000004">
    <property type="protein sequence ID" value="MDG4946470.1"/>
    <property type="molecule type" value="Genomic_DNA"/>
</dbReference>
<dbReference type="NCBIfam" id="TIGR03804">
    <property type="entry name" value="para_beta_helix"/>
    <property type="match status" value="1"/>
</dbReference>
<evidence type="ECO:0000313" key="4">
    <source>
        <dbReference type="EMBL" id="MDG4946470.1"/>
    </source>
</evidence>
<comment type="caution">
    <text evidence="4">The sequence shown here is derived from an EMBL/GenBank/DDBJ whole genome shotgun (WGS) entry which is preliminary data.</text>
</comment>
<feature type="domain" description="Secretion system C-terminal sorting" evidence="3">
    <location>
        <begin position="423"/>
        <end position="490"/>
    </location>
</feature>
<organism evidence="4 5">
    <name type="scientific">Profundicola chukchiensis</name>
    <dbReference type="NCBI Taxonomy" id="2961959"/>
    <lineage>
        <taxon>Bacteria</taxon>
        <taxon>Pseudomonadati</taxon>
        <taxon>Bacteroidota</taxon>
        <taxon>Flavobacteriia</taxon>
        <taxon>Flavobacteriales</taxon>
        <taxon>Weeksellaceae</taxon>
        <taxon>Profundicola</taxon>
    </lineage>
</organism>
<proteinExistence type="predicted"/>
<keyword evidence="1 2" id="KW-0732">Signal</keyword>
<reference evidence="4" key="1">
    <citation type="submission" date="2022-07" db="EMBL/GenBank/DDBJ databases">
        <title>Description and genome-wide analysis of Profundicola chukchiensis gen. nov., sp. nov., marine bacteria isolated from bottom sediments of the Chukchi Sea.</title>
        <authorList>
            <person name="Romanenko L."/>
            <person name="Otstavnykh N."/>
            <person name="Kurilenko V."/>
            <person name="Eremeev V."/>
            <person name="Velansky P."/>
            <person name="Mikhailov V."/>
            <person name="Isaeva M."/>
        </authorList>
    </citation>
    <scope>NUCLEOTIDE SEQUENCE</scope>
    <source>
        <strain evidence="4">KMM 9713</strain>
    </source>
</reference>
<feature type="chain" id="PRO_5040938030" evidence="2">
    <location>
        <begin position="18"/>
        <end position="491"/>
    </location>
</feature>
<accession>A0A9X4RW21</accession>
<evidence type="ECO:0000256" key="1">
    <source>
        <dbReference type="ARBA" id="ARBA00022729"/>
    </source>
</evidence>
<dbReference type="InterPro" id="IPR012334">
    <property type="entry name" value="Pectin_lyas_fold"/>
</dbReference>
<protein>
    <submittedName>
        <fullName evidence="4">T9SS type A sorting domain-containing protein</fullName>
    </submittedName>
</protein>
<dbReference type="InterPro" id="IPR026444">
    <property type="entry name" value="Secre_tail"/>
</dbReference>
<dbReference type="Gene3D" id="2.160.20.10">
    <property type="entry name" value="Single-stranded right-handed beta-helix, Pectin lyase-like"/>
    <property type="match status" value="1"/>
</dbReference>
<evidence type="ECO:0000256" key="2">
    <source>
        <dbReference type="SAM" id="SignalP"/>
    </source>
</evidence>
<dbReference type="Pfam" id="PF18962">
    <property type="entry name" value="Por_Secre_tail"/>
    <property type="match status" value="1"/>
</dbReference>
<dbReference type="Proteomes" id="UP001152599">
    <property type="component" value="Unassembled WGS sequence"/>
</dbReference>
<feature type="signal peptide" evidence="2">
    <location>
        <begin position="1"/>
        <end position="17"/>
    </location>
</feature>
<dbReference type="SMART" id="SM00710">
    <property type="entry name" value="PbH1"/>
    <property type="match status" value="5"/>
</dbReference>
<evidence type="ECO:0000259" key="3">
    <source>
        <dbReference type="Pfam" id="PF18962"/>
    </source>
</evidence>